<proteinExistence type="inferred from homology"/>
<protein>
    <recommendedName>
        <fullName evidence="5">5-formyltetrahydrofolate cyclo-ligase</fullName>
        <ecNumber evidence="5">6.3.3.2</ecNumber>
    </recommendedName>
</protein>
<keyword evidence="5" id="KW-0479">Metal-binding</keyword>
<evidence type="ECO:0000256" key="3">
    <source>
        <dbReference type="ARBA" id="ARBA00022840"/>
    </source>
</evidence>
<dbReference type="NCBIfam" id="TIGR02727">
    <property type="entry name" value="MTHFS_bact"/>
    <property type="match status" value="1"/>
</dbReference>
<feature type="binding site" evidence="4">
    <location>
        <begin position="144"/>
        <end position="152"/>
    </location>
    <ligand>
        <name>ATP</name>
        <dbReference type="ChEBI" id="CHEBI:30616"/>
    </ligand>
</feature>
<dbReference type="GO" id="GO:0009396">
    <property type="term" value="P:folic acid-containing compound biosynthetic process"/>
    <property type="evidence" value="ECO:0007669"/>
    <property type="project" value="TreeGrafter"/>
</dbReference>
<keyword evidence="5" id="KW-0460">Magnesium</keyword>
<dbReference type="EMBL" id="LT629749">
    <property type="protein sequence ID" value="SDR88420.1"/>
    <property type="molecule type" value="Genomic_DNA"/>
</dbReference>
<dbReference type="PIRSF" id="PIRSF006806">
    <property type="entry name" value="FTHF_cligase"/>
    <property type="match status" value="1"/>
</dbReference>
<dbReference type="InterPro" id="IPR002698">
    <property type="entry name" value="FTHF_cligase"/>
</dbReference>
<evidence type="ECO:0000256" key="1">
    <source>
        <dbReference type="ARBA" id="ARBA00010638"/>
    </source>
</evidence>
<dbReference type="InterPro" id="IPR024185">
    <property type="entry name" value="FTHF_cligase-like_sf"/>
</dbReference>
<gene>
    <name evidence="6" type="ORF">SAMN04488543_0676</name>
</gene>
<dbReference type="OrthoDB" id="3242798at2"/>
<dbReference type="GO" id="GO:0030272">
    <property type="term" value="F:5-formyltetrahydrofolate cyclo-ligase activity"/>
    <property type="evidence" value="ECO:0007669"/>
    <property type="project" value="UniProtKB-EC"/>
</dbReference>
<dbReference type="Gene3D" id="3.40.50.10420">
    <property type="entry name" value="NagB/RpiA/CoA transferase-like"/>
    <property type="match status" value="1"/>
</dbReference>
<dbReference type="STRING" id="546871.SAMN04488543_0676"/>
<dbReference type="PANTHER" id="PTHR23407:SF1">
    <property type="entry name" value="5-FORMYLTETRAHYDROFOLATE CYCLO-LIGASE"/>
    <property type="match status" value="1"/>
</dbReference>
<evidence type="ECO:0000313" key="7">
    <source>
        <dbReference type="Proteomes" id="UP000199092"/>
    </source>
</evidence>
<dbReference type="PANTHER" id="PTHR23407">
    <property type="entry name" value="ATPASE INHIBITOR/5-FORMYLTETRAHYDROFOLATE CYCLO-LIGASE"/>
    <property type="match status" value="1"/>
</dbReference>
<dbReference type="Pfam" id="PF01812">
    <property type="entry name" value="5-FTHF_cyc-lig"/>
    <property type="match status" value="1"/>
</dbReference>
<sequence>MPATAADDDALSGAKQVLRHAVQLRRESRRPEQRTADDEARLAVVDEALATTLPRTVAAYLSTGVEPGTLQLVGWLAAHGVEVLLPVLSLGPAPAWAPYGGPDALRLGRHGILEPTTGPLPDGGLSRAELVLCPGLAANRRGDRLGRGGGWYDRALVSADPGAPVWVLLNADEVLETIPAQAWDRPVDAIVTPEALLPCVR</sequence>
<dbReference type="Proteomes" id="UP000199092">
    <property type="component" value="Chromosome I"/>
</dbReference>
<feature type="binding site" evidence="4">
    <location>
        <position position="66"/>
    </location>
    <ligand>
        <name>substrate</name>
    </ligand>
</feature>
<evidence type="ECO:0000313" key="6">
    <source>
        <dbReference type="EMBL" id="SDR88420.1"/>
    </source>
</evidence>
<dbReference type="GO" id="GO:0005524">
    <property type="term" value="F:ATP binding"/>
    <property type="evidence" value="ECO:0007669"/>
    <property type="project" value="UniProtKB-KW"/>
</dbReference>
<keyword evidence="3 4" id="KW-0067">ATP-binding</keyword>
<evidence type="ECO:0000256" key="2">
    <source>
        <dbReference type="ARBA" id="ARBA00022741"/>
    </source>
</evidence>
<comment type="similarity">
    <text evidence="1 5">Belongs to the 5-formyltetrahydrofolate cyclo-ligase family.</text>
</comment>
<accession>A0A1H1MP86</accession>
<comment type="catalytic activity">
    <reaction evidence="5">
        <text>(6S)-5-formyl-5,6,7,8-tetrahydrofolate + ATP = (6R)-5,10-methenyltetrahydrofolate + ADP + phosphate</text>
        <dbReference type="Rhea" id="RHEA:10488"/>
        <dbReference type="ChEBI" id="CHEBI:30616"/>
        <dbReference type="ChEBI" id="CHEBI:43474"/>
        <dbReference type="ChEBI" id="CHEBI:57455"/>
        <dbReference type="ChEBI" id="CHEBI:57457"/>
        <dbReference type="ChEBI" id="CHEBI:456216"/>
        <dbReference type="EC" id="6.3.3.2"/>
    </reaction>
</comment>
<dbReference type="SUPFAM" id="SSF100950">
    <property type="entry name" value="NagB/RpiA/CoA transferase-like"/>
    <property type="match status" value="1"/>
</dbReference>
<feature type="binding site" evidence="4">
    <location>
        <begin position="15"/>
        <end position="19"/>
    </location>
    <ligand>
        <name>ATP</name>
        <dbReference type="ChEBI" id="CHEBI:30616"/>
    </ligand>
</feature>
<comment type="cofactor">
    <cofactor evidence="5">
        <name>Mg(2+)</name>
        <dbReference type="ChEBI" id="CHEBI:18420"/>
    </cofactor>
</comment>
<dbReference type="GO" id="GO:0035999">
    <property type="term" value="P:tetrahydrofolate interconversion"/>
    <property type="evidence" value="ECO:0007669"/>
    <property type="project" value="TreeGrafter"/>
</dbReference>
<dbReference type="InterPro" id="IPR037171">
    <property type="entry name" value="NagB/RpiA_transferase-like"/>
</dbReference>
<dbReference type="AlphaFoldDB" id="A0A1H1MP86"/>
<name>A0A1H1MP86_9ACTN</name>
<evidence type="ECO:0000256" key="5">
    <source>
        <dbReference type="RuleBase" id="RU361279"/>
    </source>
</evidence>
<dbReference type="GO" id="GO:0046872">
    <property type="term" value="F:metal ion binding"/>
    <property type="evidence" value="ECO:0007669"/>
    <property type="project" value="UniProtKB-KW"/>
</dbReference>
<keyword evidence="2 4" id="KW-0547">Nucleotide-binding</keyword>
<dbReference type="EC" id="6.3.3.2" evidence="5"/>
<keyword evidence="7" id="KW-1185">Reference proteome</keyword>
<keyword evidence="6" id="KW-0436">Ligase</keyword>
<feature type="binding site" evidence="4">
    <location>
        <position position="61"/>
    </location>
    <ligand>
        <name>substrate</name>
    </ligand>
</feature>
<dbReference type="RefSeq" id="WP_091410159.1">
    <property type="nucleotide sequence ID" value="NZ_LT629749.1"/>
</dbReference>
<organism evidence="6 7">
    <name type="scientific">Friedmanniella luteola</name>
    <dbReference type="NCBI Taxonomy" id="546871"/>
    <lineage>
        <taxon>Bacteria</taxon>
        <taxon>Bacillati</taxon>
        <taxon>Actinomycetota</taxon>
        <taxon>Actinomycetes</taxon>
        <taxon>Propionibacteriales</taxon>
        <taxon>Nocardioidaceae</taxon>
        <taxon>Friedmanniella</taxon>
    </lineage>
</organism>
<reference evidence="6 7" key="1">
    <citation type="submission" date="2016-10" db="EMBL/GenBank/DDBJ databases">
        <authorList>
            <person name="de Groot N.N."/>
        </authorList>
    </citation>
    <scope>NUCLEOTIDE SEQUENCE [LARGE SCALE GENOMIC DNA]</scope>
    <source>
        <strain evidence="6 7">DSM 21741</strain>
    </source>
</reference>
<evidence type="ECO:0000256" key="4">
    <source>
        <dbReference type="PIRSR" id="PIRSR006806-1"/>
    </source>
</evidence>